<dbReference type="InterPro" id="IPR046347">
    <property type="entry name" value="bZIP_sf"/>
</dbReference>
<dbReference type="InterPro" id="IPR004827">
    <property type="entry name" value="bZIP"/>
</dbReference>
<dbReference type="KEGG" id="hmg:100204993"/>
<evidence type="ECO:0000313" key="9">
    <source>
        <dbReference type="EMBL" id="CDG70288.1"/>
    </source>
</evidence>
<evidence type="ECO:0000256" key="6">
    <source>
        <dbReference type="ARBA" id="ARBA00023242"/>
    </source>
</evidence>
<comment type="similarity">
    <text evidence="2">Belongs to the bZIP family. NFIL3 subfamily.</text>
</comment>
<name>T2MDD1_HYDVU</name>
<dbReference type="GO" id="GO:0000978">
    <property type="term" value="F:RNA polymerase II cis-regulatory region sequence-specific DNA binding"/>
    <property type="evidence" value="ECO:0007669"/>
    <property type="project" value="TreeGrafter"/>
</dbReference>
<dbReference type="Pfam" id="PF07716">
    <property type="entry name" value="bZIP_2"/>
    <property type="match status" value="1"/>
</dbReference>
<keyword evidence="5" id="KW-0804">Transcription</keyword>
<feature type="domain" description="BZIP" evidence="8">
    <location>
        <begin position="122"/>
        <end position="185"/>
    </location>
</feature>
<dbReference type="GO" id="GO:0005634">
    <property type="term" value="C:nucleus"/>
    <property type="evidence" value="ECO:0007669"/>
    <property type="project" value="UniProtKB-SubCell"/>
</dbReference>
<keyword evidence="6" id="KW-0539">Nucleus</keyword>
<protein>
    <submittedName>
        <fullName evidence="9">Thyrotroph embryonic factor</fullName>
    </submittedName>
</protein>
<evidence type="ECO:0000256" key="1">
    <source>
        <dbReference type="ARBA" id="ARBA00004123"/>
    </source>
</evidence>
<dbReference type="PANTHER" id="PTHR11988:SF27">
    <property type="entry name" value="GH27708P"/>
    <property type="match status" value="1"/>
</dbReference>
<dbReference type="SUPFAM" id="SSF57959">
    <property type="entry name" value="Leucine zipper domain"/>
    <property type="match status" value="1"/>
</dbReference>
<keyword evidence="3" id="KW-0805">Transcription regulation</keyword>
<evidence type="ECO:0000256" key="7">
    <source>
        <dbReference type="SAM" id="Coils"/>
    </source>
</evidence>
<evidence type="ECO:0000259" key="8">
    <source>
        <dbReference type="PROSITE" id="PS50217"/>
    </source>
</evidence>
<proteinExistence type="evidence at transcript level"/>
<comment type="subcellular location">
    <subcellularLocation>
        <location evidence="1">Nucleus</location>
    </subcellularLocation>
</comment>
<dbReference type="CDD" id="cd14695">
    <property type="entry name" value="bZIP_HLF"/>
    <property type="match status" value="1"/>
</dbReference>
<dbReference type="OrthoDB" id="6022300at2759"/>
<dbReference type="Gene3D" id="1.20.5.170">
    <property type="match status" value="1"/>
</dbReference>
<dbReference type="FunFam" id="1.20.5.170:FF:000025">
    <property type="entry name" value="nuclear factor interleukin-3-regulated protein-like"/>
    <property type="match status" value="1"/>
</dbReference>
<organism evidence="9">
    <name type="scientific">Hydra vulgaris</name>
    <name type="common">Hydra</name>
    <name type="synonym">Hydra attenuata</name>
    <dbReference type="NCBI Taxonomy" id="6087"/>
    <lineage>
        <taxon>Eukaryota</taxon>
        <taxon>Metazoa</taxon>
        <taxon>Cnidaria</taxon>
        <taxon>Hydrozoa</taxon>
        <taxon>Hydroidolina</taxon>
        <taxon>Anthoathecata</taxon>
        <taxon>Aplanulata</taxon>
        <taxon>Hydridae</taxon>
        <taxon>Hydra</taxon>
    </lineage>
</organism>
<dbReference type="GO" id="GO:0000981">
    <property type="term" value="F:DNA-binding transcription factor activity, RNA polymerase II-specific"/>
    <property type="evidence" value="ECO:0007669"/>
    <property type="project" value="TreeGrafter"/>
</dbReference>
<gene>
    <name evidence="9" type="primary">TEF</name>
</gene>
<dbReference type="AlphaFoldDB" id="T2MDD1"/>
<reference evidence="9" key="1">
    <citation type="journal article" date="2013" name="Genome Biol. Evol.">
        <title>Punctuated emergences of genetic and phenotypic innovations in eumetazoan, bilaterian, euteleostome, and hominidae ancestors.</title>
        <authorList>
            <person name="Wenger Y."/>
            <person name="Galliot B."/>
        </authorList>
    </citation>
    <scope>NUCLEOTIDE SEQUENCE</scope>
    <source>
        <tissue evidence="9">Whole animals</tissue>
    </source>
</reference>
<accession>T2MDD1</accession>
<evidence type="ECO:0000256" key="2">
    <source>
        <dbReference type="ARBA" id="ARBA00006079"/>
    </source>
</evidence>
<dbReference type="PANTHER" id="PTHR11988">
    <property type="entry name" value="THYROTROPH EMBRYONIC FACTOR RELATED"/>
    <property type="match status" value="1"/>
</dbReference>
<evidence type="ECO:0000256" key="5">
    <source>
        <dbReference type="ARBA" id="ARBA00023163"/>
    </source>
</evidence>
<dbReference type="SMART" id="SM00338">
    <property type="entry name" value="BRLZ"/>
    <property type="match status" value="1"/>
</dbReference>
<feature type="coiled-coil region" evidence="7">
    <location>
        <begin position="154"/>
        <end position="188"/>
    </location>
</feature>
<keyword evidence="7" id="KW-0175">Coiled coil</keyword>
<evidence type="ECO:0000256" key="4">
    <source>
        <dbReference type="ARBA" id="ARBA00023125"/>
    </source>
</evidence>
<keyword evidence="4" id="KW-0238">DNA-binding</keyword>
<evidence type="ECO:0000256" key="3">
    <source>
        <dbReference type="ARBA" id="ARBA00023015"/>
    </source>
</evidence>
<dbReference type="EMBL" id="HAAD01004056">
    <property type="protein sequence ID" value="CDG70288.1"/>
    <property type="molecule type" value="mRNA"/>
</dbReference>
<dbReference type="InterPro" id="IPR040223">
    <property type="entry name" value="PAR_bZIP"/>
</dbReference>
<dbReference type="PROSITE" id="PS50217">
    <property type="entry name" value="BZIP"/>
    <property type="match status" value="1"/>
</dbReference>
<sequence>MMSKINTHYTPTVCESSQICTASKCIKQTYYHIPRTLKKTIIDNNEFLISRSLPFSETNKRYYNSIPANFKSSPPTLANSENIVIPLKHNVNVAKSNVEYNYKPQPMIRKSKRQFVDEKKKDETYWERRQRNNEAAKRSREQRREKEIEINRKCELLEVENANLKFTVENLQENIQKLEDTVSMYKEILRRQNVS</sequence>